<dbReference type="EMBL" id="JBFCZG010000001">
    <property type="protein sequence ID" value="KAL3428138.1"/>
    <property type="molecule type" value="Genomic_DNA"/>
</dbReference>
<protein>
    <submittedName>
        <fullName evidence="2">Uncharacterized protein</fullName>
    </submittedName>
</protein>
<feature type="compositionally biased region" description="Pro residues" evidence="1">
    <location>
        <begin position="1"/>
        <end position="17"/>
    </location>
</feature>
<accession>A0ABR4PY77</accession>
<feature type="compositionally biased region" description="Basic and acidic residues" evidence="1">
    <location>
        <begin position="208"/>
        <end position="218"/>
    </location>
</feature>
<feature type="compositionally biased region" description="Polar residues" evidence="1">
    <location>
        <begin position="31"/>
        <end position="42"/>
    </location>
</feature>
<feature type="region of interest" description="Disordered" evidence="1">
    <location>
        <begin position="190"/>
        <end position="228"/>
    </location>
</feature>
<comment type="caution">
    <text evidence="2">The sequence shown here is derived from an EMBL/GenBank/DDBJ whole genome shotgun (WGS) entry which is preliminary data.</text>
</comment>
<keyword evidence="3" id="KW-1185">Reference proteome</keyword>
<sequence>MPPFSSPPTLLMPPQTPPSSSSLSHPPYTTALSLTPQRSYSASPHPHARSAGAATTARNGPISGSGSGSGSPVRRSRHAHAHLHLRSSKSSSSAMMLKPHGMRISKPSIAAGAIGPGVAGGASTAWKCDENELLGRLERLRILDERQEREPYGRAVGRDGRQVERVNWEGSRGCGVGDYLDPYQSQAPEEHMSLCTRQQSQSQSQSQWERERERDPRCQGDQNQDPFFAARQRVDASLDSNMDTDMMSTGTATATGFGMDIDTGLGVSGFGRASFFK</sequence>
<feature type="compositionally biased region" description="Low complexity" evidence="1">
    <location>
        <begin position="18"/>
        <end position="30"/>
    </location>
</feature>
<feature type="compositionally biased region" description="Basic residues" evidence="1">
    <location>
        <begin position="74"/>
        <end position="87"/>
    </location>
</feature>
<gene>
    <name evidence="2" type="ORF">PVAG01_01647</name>
</gene>
<reference evidence="2 3" key="1">
    <citation type="submission" date="2024-06" db="EMBL/GenBank/DDBJ databases">
        <title>Complete genome of Phlyctema vagabunda strain 19-DSS-EL-015.</title>
        <authorList>
            <person name="Fiorenzani C."/>
        </authorList>
    </citation>
    <scope>NUCLEOTIDE SEQUENCE [LARGE SCALE GENOMIC DNA]</scope>
    <source>
        <strain evidence="2 3">19-DSS-EL-015</strain>
    </source>
</reference>
<feature type="compositionally biased region" description="Low complexity" evidence="1">
    <location>
        <begin position="198"/>
        <end position="207"/>
    </location>
</feature>
<feature type="region of interest" description="Disordered" evidence="1">
    <location>
        <begin position="1"/>
        <end position="95"/>
    </location>
</feature>
<proteinExistence type="predicted"/>
<dbReference type="Proteomes" id="UP001629113">
    <property type="component" value="Unassembled WGS sequence"/>
</dbReference>
<evidence type="ECO:0000256" key="1">
    <source>
        <dbReference type="SAM" id="MobiDB-lite"/>
    </source>
</evidence>
<organism evidence="2 3">
    <name type="scientific">Phlyctema vagabunda</name>
    <dbReference type="NCBI Taxonomy" id="108571"/>
    <lineage>
        <taxon>Eukaryota</taxon>
        <taxon>Fungi</taxon>
        <taxon>Dikarya</taxon>
        <taxon>Ascomycota</taxon>
        <taxon>Pezizomycotina</taxon>
        <taxon>Leotiomycetes</taxon>
        <taxon>Helotiales</taxon>
        <taxon>Dermateaceae</taxon>
        <taxon>Phlyctema</taxon>
    </lineage>
</organism>
<evidence type="ECO:0000313" key="3">
    <source>
        <dbReference type="Proteomes" id="UP001629113"/>
    </source>
</evidence>
<name>A0ABR4PY77_9HELO</name>
<evidence type="ECO:0000313" key="2">
    <source>
        <dbReference type="EMBL" id="KAL3428138.1"/>
    </source>
</evidence>